<dbReference type="InterPro" id="IPR000847">
    <property type="entry name" value="LysR_HTH_N"/>
</dbReference>
<dbReference type="EMBL" id="CP028901">
    <property type="protein sequence ID" value="AWB34628.1"/>
    <property type="molecule type" value="Genomic_DNA"/>
</dbReference>
<dbReference type="InterPro" id="IPR005119">
    <property type="entry name" value="LysR_subst-bd"/>
</dbReference>
<keyword evidence="7" id="KW-1185">Reference proteome</keyword>
<accession>A0A2R4XLE7</accession>
<dbReference type="SUPFAM" id="SSF46785">
    <property type="entry name" value="Winged helix' DNA-binding domain"/>
    <property type="match status" value="1"/>
</dbReference>
<feature type="domain" description="HTH lysR-type" evidence="5">
    <location>
        <begin position="1"/>
        <end position="58"/>
    </location>
</feature>
<dbReference type="GO" id="GO:0043565">
    <property type="term" value="F:sequence-specific DNA binding"/>
    <property type="evidence" value="ECO:0007669"/>
    <property type="project" value="TreeGrafter"/>
</dbReference>
<dbReference type="PROSITE" id="PS50931">
    <property type="entry name" value="HTH_LYSR"/>
    <property type="match status" value="1"/>
</dbReference>
<dbReference type="AlphaFoldDB" id="A0A2R4XLE7"/>
<dbReference type="GO" id="GO:0010628">
    <property type="term" value="P:positive regulation of gene expression"/>
    <property type="evidence" value="ECO:0007669"/>
    <property type="project" value="TreeGrafter"/>
</dbReference>
<name>A0A2R4XLE7_9BURK</name>
<dbReference type="GO" id="GO:0009089">
    <property type="term" value="P:lysine biosynthetic process via diaminopimelate"/>
    <property type="evidence" value="ECO:0007669"/>
    <property type="project" value="TreeGrafter"/>
</dbReference>
<dbReference type="PRINTS" id="PR00039">
    <property type="entry name" value="HTHLYSR"/>
</dbReference>
<reference evidence="6 7" key="1">
    <citation type="submission" date="2018-04" db="EMBL/GenBank/DDBJ databases">
        <title>Bordetella sp. HZ20 isolated from seawater.</title>
        <authorList>
            <person name="Sun C."/>
        </authorList>
    </citation>
    <scope>NUCLEOTIDE SEQUENCE [LARGE SCALE GENOMIC DNA]</scope>
    <source>
        <strain evidence="6 7">HZ20</strain>
    </source>
</reference>
<organism evidence="6 7">
    <name type="scientific">Orrella marina</name>
    <dbReference type="NCBI Taxonomy" id="2163011"/>
    <lineage>
        <taxon>Bacteria</taxon>
        <taxon>Pseudomonadati</taxon>
        <taxon>Pseudomonadota</taxon>
        <taxon>Betaproteobacteria</taxon>
        <taxon>Burkholderiales</taxon>
        <taxon>Alcaligenaceae</taxon>
        <taxon>Orrella</taxon>
    </lineage>
</organism>
<evidence type="ECO:0000256" key="3">
    <source>
        <dbReference type="ARBA" id="ARBA00023125"/>
    </source>
</evidence>
<evidence type="ECO:0000256" key="4">
    <source>
        <dbReference type="ARBA" id="ARBA00023163"/>
    </source>
</evidence>
<dbReference type="Pfam" id="PF03466">
    <property type="entry name" value="LysR_substrate"/>
    <property type="match status" value="1"/>
</dbReference>
<dbReference type="Gene3D" id="1.10.10.10">
    <property type="entry name" value="Winged helix-like DNA-binding domain superfamily/Winged helix DNA-binding domain"/>
    <property type="match status" value="1"/>
</dbReference>
<evidence type="ECO:0000259" key="5">
    <source>
        <dbReference type="PROSITE" id="PS50931"/>
    </source>
</evidence>
<dbReference type="KEGG" id="boz:DBV39_13915"/>
<dbReference type="InterPro" id="IPR036390">
    <property type="entry name" value="WH_DNA-bd_sf"/>
</dbReference>
<evidence type="ECO:0000313" key="7">
    <source>
        <dbReference type="Proteomes" id="UP000244571"/>
    </source>
</evidence>
<dbReference type="PANTHER" id="PTHR30427">
    <property type="entry name" value="TRANSCRIPTIONAL ACTIVATOR PROTEIN LYSR"/>
    <property type="match status" value="1"/>
</dbReference>
<evidence type="ECO:0000256" key="2">
    <source>
        <dbReference type="ARBA" id="ARBA00023015"/>
    </source>
</evidence>
<protein>
    <submittedName>
        <fullName evidence="6">LysR family transcriptional regulator</fullName>
    </submittedName>
</protein>
<dbReference type="SUPFAM" id="SSF53850">
    <property type="entry name" value="Periplasmic binding protein-like II"/>
    <property type="match status" value="1"/>
</dbReference>
<keyword evidence="3" id="KW-0238">DNA-binding</keyword>
<dbReference type="Gene3D" id="3.40.190.10">
    <property type="entry name" value="Periplasmic binding protein-like II"/>
    <property type="match status" value="2"/>
</dbReference>
<evidence type="ECO:0000256" key="1">
    <source>
        <dbReference type="ARBA" id="ARBA00009437"/>
    </source>
</evidence>
<dbReference type="InterPro" id="IPR036388">
    <property type="entry name" value="WH-like_DNA-bd_sf"/>
</dbReference>
<dbReference type="PANTHER" id="PTHR30427:SF1">
    <property type="entry name" value="TRANSCRIPTIONAL ACTIVATOR PROTEIN LYSR"/>
    <property type="match status" value="1"/>
</dbReference>
<evidence type="ECO:0000313" key="6">
    <source>
        <dbReference type="EMBL" id="AWB34628.1"/>
    </source>
</evidence>
<dbReference type="OrthoDB" id="8849678at2"/>
<keyword evidence="4" id="KW-0804">Transcription</keyword>
<gene>
    <name evidence="6" type="ORF">DBV39_13915</name>
</gene>
<dbReference type="Proteomes" id="UP000244571">
    <property type="component" value="Chromosome"/>
</dbReference>
<dbReference type="GO" id="GO:0003700">
    <property type="term" value="F:DNA-binding transcription factor activity"/>
    <property type="evidence" value="ECO:0007669"/>
    <property type="project" value="InterPro"/>
</dbReference>
<comment type="similarity">
    <text evidence="1">Belongs to the LysR transcriptional regulatory family.</text>
</comment>
<keyword evidence="2" id="KW-0805">Transcription regulation</keyword>
<sequence>MRLKHIELVEAILRTGSITEAAHHVHISQPAASKLLASVEAQLGYRLFDRVKGRLHPTPEARILEPRCRNLIADLSVLRKLAHNLNHDQQRQFRIGATPALGLGLLPRVIRKVNESQPRVTFDLYTHHSDELVSKLQTRELDIAVTLDANTRPGIRQIPVGQTELVFVSRTEIPNPVSLNALPDEPFIALDASDPSSQILEQALSTGAMTLPVSSRVQTHYVAFAMVEAGCGNTIIDHITARSMDKPGLYISRLNPTLRVPVNALVPAADPLSVQHDLVLDAIRVTCRTLGSAETHK</sequence>
<proteinExistence type="inferred from homology"/>
<dbReference type="Pfam" id="PF00126">
    <property type="entry name" value="HTH_1"/>
    <property type="match status" value="1"/>
</dbReference>
<dbReference type="RefSeq" id="WP_108622044.1">
    <property type="nucleotide sequence ID" value="NZ_CP028901.1"/>
</dbReference>